<keyword evidence="2" id="KW-1185">Reference proteome</keyword>
<proteinExistence type="predicted"/>
<evidence type="ECO:0000313" key="2">
    <source>
        <dbReference type="Proteomes" id="UP000004931"/>
    </source>
</evidence>
<evidence type="ECO:0000313" key="1">
    <source>
        <dbReference type="EMBL" id="EAW32748.1"/>
    </source>
</evidence>
<dbReference type="AlphaFoldDB" id="A0Y9E4"/>
<accession>A0Y9E4</accession>
<protein>
    <submittedName>
        <fullName evidence="1">Uncharacterized protein</fullName>
    </submittedName>
</protein>
<organism evidence="1 2">
    <name type="scientific">marine gamma proteobacterium HTCC2143</name>
    <dbReference type="NCBI Taxonomy" id="247633"/>
    <lineage>
        <taxon>Bacteria</taxon>
        <taxon>Pseudomonadati</taxon>
        <taxon>Pseudomonadota</taxon>
        <taxon>Gammaproteobacteria</taxon>
        <taxon>Cellvibrionales</taxon>
        <taxon>Spongiibacteraceae</taxon>
        <taxon>BD1-7 clade</taxon>
    </lineage>
</organism>
<gene>
    <name evidence="1" type="ORF">GP2143_15871</name>
</gene>
<sequence length="56" mass="6511">MFASSQTYPRWIYSVDYPEEWLVVEYKEGLSGRSQTKAIACQPLWRSVQRALLGSK</sequence>
<dbReference type="Proteomes" id="UP000004931">
    <property type="component" value="Unassembled WGS sequence"/>
</dbReference>
<name>A0Y9E4_9GAMM</name>
<dbReference type="EMBL" id="AAVT01000001">
    <property type="protein sequence ID" value="EAW32748.1"/>
    <property type="molecule type" value="Genomic_DNA"/>
</dbReference>
<reference evidence="1 2" key="1">
    <citation type="journal article" date="2010" name="J. Bacteriol.">
        <title>Genome sequence of the oligotrophic marine Gammaproteobacterium HTCC2143, isolated from the Oregon Coast.</title>
        <authorList>
            <person name="Oh H.M."/>
            <person name="Kang I."/>
            <person name="Ferriera S."/>
            <person name="Giovannoni S.J."/>
            <person name="Cho J.C."/>
        </authorList>
    </citation>
    <scope>NUCLEOTIDE SEQUENCE [LARGE SCALE GENOMIC DNA]</scope>
    <source>
        <strain evidence="1 2">HTCC2143</strain>
    </source>
</reference>
<comment type="caution">
    <text evidence="1">The sequence shown here is derived from an EMBL/GenBank/DDBJ whole genome shotgun (WGS) entry which is preliminary data.</text>
</comment>